<proteinExistence type="predicted"/>
<sequence>MAIAPFRARRSSREGSPLTSPDHCCCYAKSLSCEIPVQLAFCLCTAAFQHSSSDRKFRKVYVTNPQATTSNPGTADGSRAYPAAHSSSRDGQEVTIRITVPASSIRPSVPKPPTTMSLEKGGLGVLRQQAAQHEEGQGGASSSRQALHVLFDLQVQLVTDALGLSHLLDAANLHYWWWCLQGLLLMVLVKGLAGDDSDDDDGDESDGEASDVLTEVVIDDGQGSLPQGVLVLPPAAVHRAISTGAAHQQGPACASLGARGCSNTSTLRHLSVPSSGTEGSPPPRAALFREETLFFKYADAKCPPDSLHQRGSDQTERYFAMARPPGKESQGLGVKSMPDTRASCDRGKEAGSVAARRGCWSIAFTRIIRGLRVACFYAVKCQVGVSPLSLSATRKDSGFKRGWRRDRRWRETSVRSVTNRCPGVRRRVMELCLGLDAPSRPVTFEDLIHTGLGTARNNRNQQP</sequence>
<keyword evidence="3" id="KW-1185">Reference proteome</keyword>
<evidence type="ECO:0000256" key="1">
    <source>
        <dbReference type="SAM" id="MobiDB-lite"/>
    </source>
</evidence>
<feature type="region of interest" description="Disordered" evidence="1">
    <location>
        <begin position="65"/>
        <end position="86"/>
    </location>
</feature>
<feature type="region of interest" description="Disordered" evidence="1">
    <location>
        <begin position="1"/>
        <end position="20"/>
    </location>
</feature>
<gene>
    <name evidence="2" type="ORF">GWK47_053218</name>
</gene>
<dbReference type="EMBL" id="JACEEZ010016727">
    <property type="protein sequence ID" value="KAG0718047.1"/>
    <property type="molecule type" value="Genomic_DNA"/>
</dbReference>
<name>A0A8J4Y143_CHIOP</name>
<accession>A0A8J4Y143</accession>
<protein>
    <submittedName>
        <fullName evidence="2">Uncharacterized protein</fullName>
    </submittedName>
</protein>
<reference evidence="2" key="1">
    <citation type="submission" date="2020-07" db="EMBL/GenBank/DDBJ databases">
        <title>The High-quality genome of the commercially important snow crab, Chionoecetes opilio.</title>
        <authorList>
            <person name="Jeong J.-H."/>
            <person name="Ryu S."/>
        </authorList>
    </citation>
    <scope>NUCLEOTIDE SEQUENCE</scope>
    <source>
        <strain evidence="2">MADBK_172401_WGS</strain>
        <tissue evidence="2">Digestive gland</tissue>
    </source>
</reference>
<feature type="region of interest" description="Disordered" evidence="1">
    <location>
        <begin position="324"/>
        <end position="343"/>
    </location>
</feature>
<dbReference type="Proteomes" id="UP000770661">
    <property type="component" value="Unassembled WGS sequence"/>
</dbReference>
<evidence type="ECO:0000313" key="3">
    <source>
        <dbReference type="Proteomes" id="UP000770661"/>
    </source>
</evidence>
<comment type="caution">
    <text evidence="2">The sequence shown here is derived from an EMBL/GenBank/DDBJ whole genome shotgun (WGS) entry which is preliminary data.</text>
</comment>
<dbReference type="AlphaFoldDB" id="A0A8J4Y143"/>
<evidence type="ECO:0000313" key="2">
    <source>
        <dbReference type="EMBL" id="KAG0718047.1"/>
    </source>
</evidence>
<organism evidence="2 3">
    <name type="scientific">Chionoecetes opilio</name>
    <name type="common">Atlantic snow crab</name>
    <name type="synonym">Cancer opilio</name>
    <dbReference type="NCBI Taxonomy" id="41210"/>
    <lineage>
        <taxon>Eukaryota</taxon>
        <taxon>Metazoa</taxon>
        <taxon>Ecdysozoa</taxon>
        <taxon>Arthropoda</taxon>
        <taxon>Crustacea</taxon>
        <taxon>Multicrustacea</taxon>
        <taxon>Malacostraca</taxon>
        <taxon>Eumalacostraca</taxon>
        <taxon>Eucarida</taxon>
        <taxon>Decapoda</taxon>
        <taxon>Pleocyemata</taxon>
        <taxon>Brachyura</taxon>
        <taxon>Eubrachyura</taxon>
        <taxon>Majoidea</taxon>
        <taxon>Majidae</taxon>
        <taxon>Chionoecetes</taxon>
    </lineage>
</organism>